<gene>
    <name evidence="1" type="ORF">TUM3794_15500</name>
</gene>
<dbReference type="EMBL" id="BPEU01000009">
    <property type="protein sequence ID" value="GIU39707.1"/>
    <property type="molecule type" value="Genomic_DNA"/>
</dbReference>
<protein>
    <recommendedName>
        <fullName evidence="3">Methyl-accepting transducer domain-containing protein</fullName>
    </recommendedName>
</protein>
<accession>A0ABQ4NY39</accession>
<organism evidence="1 2">
    <name type="scientific">Shewanella colwelliana</name>
    <name type="common">Alteromonas colwelliana</name>
    <dbReference type="NCBI Taxonomy" id="23"/>
    <lineage>
        <taxon>Bacteria</taxon>
        <taxon>Pseudomonadati</taxon>
        <taxon>Pseudomonadota</taxon>
        <taxon>Gammaproteobacteria</taxon>
        <taxon>Alteromonadales</taxon>
        <taxon>Shewanellaceae</taxon>
        <taxon>Shewanella</taxon>
    </lineage>
</organism>
<keyword evidence="2" id="KW-1185">Reference proteome</keyword>
<sequence>MSHQISEVVELAAGEGAERRIVAISEMAENSTLVSQRAHNASDEIHLLTQYLGVATAKFFI</sequence>
<evidence type="ECO:0008006" key="3">
    <source>
        <dbReference type="Google" id="ProtNLM"/>
    </source>
</evidence>
<dbReference type="Proteomes" id="UP000773469">
    <property type="component" value="Unassembled WGS sequence"/>
</dbReference>
<dbReference type="RefSeq" id="WP_220756677.1">
    <property type="nucleotide sequence ID" value="NZ_BPEU01000009.1"/>
</dbReference>
<reference evidence="1 2" key="1">
    <citation type="submission" date="2021-05" db="EMBL/GenBank/DDBJ databases">
        <title>Molecular characterization for Shewanella algae harboring chromosomal blaOXA-55-like strains isolated from clinical and environment sample.</title>
        <authorList>
            <person name="Ohama Y."/>
            <person name="Aoki K."/>
            <person name="Harada S."/>
            <person name="Moriya K."/>
            <person name="Ishii Y."/>
            <person name="Tateda K."/>
        </authorList>
    </citation>
    <scope>NUCLEOTIDE SEQUENCE [LARGE SCALE GENOMIC DNA]</scope>
    <source>
        <strain evidence="1 2">MBTL60-118</strain>
    </source>
</reference>
<comment type="caution">
    <text evidence="1">The sequence shown here is derived from an EMBL/GenBank/DDBJ whole genome shotgun (WGS) entry which is preliminary data.</text>
</comment>
<evidence type="ECO:0000313" key="2">
    <source>
        <dbReference type="Proteomes" id="UP000773469"/>
    </source>
</evidence>
<proteinExistence type="predicted"/>
<name>A0ABQ4NY39_SHECO</name>
<evidence type="ECO:0000313" key="1">
    <source>
        <dbReference type="EMBL" id="GIU39707.1"/>
    </source>
</evidence>